<feature type="chain" id="PRO_5019784706" description="Fungal N-terminal domain-containing protein" evidence="2">
    <location>
        <begin position="19"/>
        <end position="328"/>
    </location>
</feature>
<dbReference type="OrthoDB" id="1577640at2759"/>
<evidence type="ECO:0008006" key="5">
    <source>
        <dbReference type="Google" id="ProtNLM"/>
    </source>
</evidence>
<evidence type="ECO:0000313" key="3">
    <source>
        <dbReference type="EMBL" id="TDZ17298.1"/>
    </source>
</evidence>
<reference evidence="4" key="2">
    <citation type="journal article" date="2019" name="Mol. Plant Microbe Interact.">
        <title>Genome sequence resources for four phytopathogenic fungi from the Colletotrichum orbiculare species complex.</title>
        <authorList>
            <person name="Gan P."/>
            <person name="Tsushima A."/>
            <person name="Narusaka M."/>
            <person name="Narusaka Y."/>
            <person name="Takano Y."/>
            <person name="Kubo Y."/>
            <person name="Shirasu K."/>
        </authorList>
    </citation>
    <scope>GENOME REANNOTATION</scope>
    <source>
        <strain evidence="4">104-T / ATCC 96160 / CBS 514.97 / LARS 414 / MAFF 240422</strain>
    </source>
</reference>
<dbReference type="Proteomes" id="UP000014480">
    <property type="component" value="Unassembled WGS sequence"/>
</dbReference>
<evidence type="ECO:0000256" key="1">
    <source>
        <dbReference type="SAM" id="Coils"/>
    </source>
</evidence>
<keyword evidence="4" id="KW-1185">Reference proteome</keyword>
<comment type="caution">
    <text evidence="3">The sequence shown here is derived from an EMBL/GenBank/DDBJ whole genome shotgun (WGS) entry which is preliminary data.</text>
</comment>
<name>A0A484FHJ3_COLOR</name>
<gene>
    <name evidence="3" type="ORF">Cob_v009922</name>
</gene>
<proteinExistence type="predicted"/>
<keyword evidence="2" id="KW-0732">Signal</keyword>
<accession>A0A484FHJ3</accession>
<feature type="coiled-coil region" evidence="1">
    <location>
        <begin position="198"/>
        <end position="225"/>
    </location>
</feature>
<feature type="signal peptide" evidence="2">
    <location>
        <begin position="1"/>
        <end position="18"/>
    </location>
</feature>
<dbReference type="AlphaFoldDB" id="A0A484FHJ3"/>
<protein>
    <recommendedName>
        <fullName evidence="5">Fungal N-terminal domain-containing protein</fullName>
    </recommendedName>
</protein>
<sequence length="328" mass="35619">MKITNALAFAAFANCGSAMLIAHCSQDPPAGTALNNCDNTLRQCSKQCFLDCRSDSEAGAMSKNGGDCDCWCNRIAPPFTTPATPTGTSIRASSTTIWYFPQTLAKFRRPPEFPDHKRFSNDIRVWPEKKMAEILGTVVGVVSLGIQVCSGVYTYLDGIQGRKEDVDSATRLCKSMELLLMRLQGLQIRITASSAAGAATIQGAMEAAKEELSHLEKLLEQLRDIEGPFSSIGEKLKNQKARLLYPFRRDHMERLESRLRNSNEAIQSALQAVQLEVSLNTGDALSTIETAVLTSHTELAGTLSNVHLMSSQGQSSMLVDVGGDPDNG</sequence>
<reference evidence="4" key="1">
    <citation type="journal article" date="2013" name="New Phytol.">
        <title>Comparative genomic and transcriptomic analyses reveal the hemibiotrophic stage shift of Colletotrichum fungi.</title>
        <authorList>
            <person name="Gan P."/>
            <person name="Ikeda K."/>
            <person name="Irieda H."/>
            <person name="Narusaka M."/>
            <person name="O'Connell R.J."/>
            <person name="Narusaka Y."/>
            <person name="Takano Y."/>
            <person name="Kubo Y."/>
            <person name="Shirasu K."/>
        </authorList>
    </citation>
    <scope>NUCLEOTIDE SEQUENCE [LARGE SCALE GENOMIC DNA]</scope>
    <source>
        <strain evidence="4">104-T / ATCC 96160 / CBS 514.97 / LARS 414 / MAFF 240422</strain>
    </source>
</reference>
<keyword evidence="1" id="KW-0175">Coiled coil</keyword>
<evidence type="ECO:0000313" key="4">
    <source>
        <dbReference type="Proteomes" id="UP000014480"/>
    </source>
</evidence>
<dbReference type="EMBL" id="AMCV02000031">
    <property type="protein sequence ID" value="TDZ17298.1"/>
    <property type="molecule type" value="Genomic_DNA"/>
</dbReference>
<evidence type="ECO:0000256" key="2">
    <source>
        <dbReference type="SAM" id="SignalP"/>
    </source>
</evidence>
<organism evidence="3 4">
    <name type="scientific">Colletotrichum orbiculare (strain 104-T / ATCC 96160 / CBS 514.97 / LARS 414 / MAFF 240422)</name>
    <name type="common">Cucumber anthracnose fungus</name>
    <name type="synonym">Colletotrichum lagenarium</name>
    <dbReference type="NCBI Taxonomy" id="1213857"/>
    <lineage>
        <taxon>Eukaryota</taxon>
        <taxon>Fungi</taxon>
        <taxon>Dikarya</taxon>
        <taxon>Ascomycota</taxon>
        <taxon>Pezizomycotina</taxon>
        <taxon>Sordariomycetes</taxon>
        <taxon>Hypocreomycetidae</taxon>
        <taxon>Glomerellales</taxon>
        <taxon>Glomerellaceae</taxon>
        <taxon>Colletotrichum</taxon>
        <taxon>Colletotrichum orbiculare species complex</taxon>
    </lineage>
</organism>